<sequence>MSGSSRRWARLCFGTGFVPVPECNEYGPPGQRVTKCEWTPLTAHLVKDALKLKTALYDPFPGDNSKMEKIVDAAGHNAGYATFVETMAKEAEDRLKIFLGHEVVGLRRAQSGPGSVVVSVKGPDKKFEVEASAVLLNIPQLPLLRLLRASSEVDAKMSPPPDLFAPSSMAILKLYVHYEDAWWRNYLQHVGGEFSNMYGSFSAWEAPYQFPLPLEGRYWDGDYRCDGDDPKRPCRGFLEAIYGGDDAIIQAFRPFMLADRKGDPIVVLEQQKDGELLKRIHRSLVAFHAKELQKVGKLELVNASLPDSAVLSSWTAEAAGFEAGCHNLKVVSPRGYDVEDIKPVFNTSQQRSKFVRPLGEDVPVFLADEAYGWPSCWAESSLVLAENAVYEMEGLQKPSWLPEDIYRFVMFKDHKTPPTAPEAPSCGGDPWLRMRAHTHRDSQEEIVI</sequence>
<reference evidence="1 2" key="1">
    <citation type="submission" date="2024-02" db="EMBL/GenBank/DDBJ databases">
        <authorList>
            <person name="Chen Y."/>
            <person name="Shah S."/>
            <person name="Dougan E. K."/>
            <person name="Thang M."/>
            <person name="Chan C."/>
        </authorList>
    </citation>
    <scope>NUCLEOTIDE SEQUENCE [LARGE SCALE GENOMIC DNA]</scope>
</reference>
<evidence type="ECO:0000313" key="2">
    <source>
        <dbReference type="Proteomes" id="UP001642484"/>
    </source>
</evidence>
<protein>
    <recommendedName>
        <fullName evidence="3">Amine oxidase</fullName>
    </recommendedName>
</protein>
<evidence type="ECO:0000313" key="1">
    <source>
        <dbReference type="EMBL" id="CAK8987089.1"/>
    </source>
</evidence>
<accession>A0ABP0HA48</accession>
<proteinExistence type="predicted"/>
<comment type="caution">
    <text evidence="1">The sequence shown here is derived from an EMBL/GenBank/DDBJ whole genome shotgun (WGS) entry which is preliminary data.</text>
</comment>
<dbReference type="Proteomes" id="UP001642484">
    <property type="component" value="Unassembled WGS sequence"/>
</dbReference>
<name>A0ABP0HA48_9DINO</name>
<keyword evidence="2" id="KW-1185">Reference proteome</keyword>
<evidence type="ECO:0008006" key="3">
    <source>
        <dbReference type="Google" id="ProtNLM"/>
    </source>
</evidence>
<gene>
    <name evidence="1" type="ORF">CCMP2556_LOCUS742</name>
</gene>
<organism evidence="1 2">
    <name type="scientific">Durusdinium trenchii</name>
    <dbReference type="NCBI Taxonomy" id="1381693"/>
    <lineage>
        <taxon>Eukaryota</taxon>
        <taxon>Sar</taxon>
        <taxon>Alveolata</taxon>
        <taxon>Dinophyceae</taxon>
        <taxon>Suessiales</taxon>
        <taxon>Symbiodiniaceae</taxon>
        <taxon>Durusdinium</taxon>
    </lineage>
</organism>
<dbReference type="EMBL" id="CAXAMN010000225">
    <property type="protein sequence ID" value="CAK8987089.1"/>
    <property type="molecule type" value="Genomic_DNA"/>
</dbReference>
<dbReference type="SUPFAM" id="SSF51905">
    <property type="entry name" value="FAD/NAD(P)-binding domain"/>
    <property type="match status" value="1"/>
</dbReference>
<dbReference type="InterPro" id="IPR036188">
    <property type="entry name" value="FAD/NAD-bd_sf"/>
</dbReference>